<dbReference type="EMBL" id="FTMA01000001">
    <property type="protein sequence ID" value="SIQ15277.1"/>
    <property type="molecule type" value="Genomic_DNA"/>
</dbReference>
<reference evidence="2" key="1">
    <citation type="submission" date="2017-01" db="EMBL/GenBank/DDBJ databases">
        <authorList>
            <person name="Varghese N."/>
            <person name="Submissions S."/>
        </authorList>
    </citation>
    <scope>NUCLEOTIDE SEQUENCE [LARGE SCALE GENOMIC DNA]</scope>
    <source>
        <strain evidence="2">DSM 15366</strain>
    </source>
</reference>
<dbReference type="Proteomes" id="UP000186953">
    <property type="component" value="Unassembled WGS sequence"/>
</dbReference>
<organism evidence="1 2">
    <name type="scientific">Maribacter ulvicola</name>
    <dbReference type="NCBI Taxonomy" id="228959"/>
    <lineage>
        <taxon>Bacteria</taxon>
        <taxon>Pseudomonadati</taxon>
        <taxon>Bacteroidota</taxon>
        <taxon>Flavobacteriia</taxon>
        <taxon>Flavobacteriales</taxon>
        <taxon>Flavobacteriaceae</taxon>
        <taxon>Maribacter</taxon>
    </lineage>
</organism>
<evidence type="ECO:0000313" key="1">
    <source>
        <dbReference type="EMBL" id="SIQ15277.1"/>
    </source>
</evidence>
<dbReference type="AlphaFoldDB" id="A0A1N6QFB4"/>
<evidence type="ECO:0000313" key="2">
    <source>
        <dbReference type="Proteomes" id="UP000186953"/>
    </source>
</evidence>
<dbReference type="RefSeq" id="WP_076547069.1">
    <property type="nucleotide sequence ID" value="NZ_FTMA01000001.1"/>
</dbReference>
<name>A0A1N6QFB4_9FLAO</name>
<sequence>MIIKVIQKKDNKPIVIPVLPKVREIFGQGLLYSVSTLKLNKHFKTLGEKAGIDKSTMGRLKEKVDKVGLRGVKRVRPKWM</sequence>
<keyword evidence="2" id="KW-1185">Reference proteome</keyword>
<gene>
    <name evidence="1" type="ORF">SAMN05421797_101869</name>
</gene>
<accession>A0A1N6QFB4</accession>
<proteinExistence type="predicted"/>
<protein>
    <submittedName>
        <fullName evidence="1">Uncharacterized protein</fullName>
    </submittedName>
</protein>